<dbReference type="InterPro" id="IPR000889">
    <property type="entry name" value="Glutathione_peroxidase"/>
</dbReference>
<dbReference type="Proteomes" id="UP001596028">
    <property type="component" value="Unassembled WGS sequence"/>
</dbReference>
<evidence type="ECO:0000259" key="5">
    <source>
        <dbReference type="PROSITE" id="PS51352"/>
    </source>
</evidence>
<dbReference type="PROSITE" id="PS00763">
    <property type="entry name" value="GLUTATHIONE_PEROXID_2"/>
    <property type="match status" value="1"/>
</dbReference>
<dbReference type="EMBL" id="JBHSEP010000010">
    <property type="protein sequence ID" value="MFC4599579.1"/>
    <property type="molecule type" value="Genomic_DNA"/>
</dbReference>
<dbReference type="RefSeq" id="WP_378097646.1">
    <property type="nucleotide sequence ID" value="NZ_JBHSEP010000010.1"/>
</dbReference>
<dbReference type="InterPro" id="IPR013766">
    <property type="entry name" value="Thioredoxin_domain"/>
</dbReference>
<keyword evidence="7" id="KW-1185">Reference proteome</keyword>
<dbReference type="PIRSF" id="PIRSF000303">
    <property type="entry name" value="Glutathion_perox"/>
    <property type="match status" value="1"/>
</dbReference>
<organism evidence="6 7">
    <name type="scientific">Cohnella hongkongensis</name>
    <dbReference type="NCBI Taxonomy" id="178337"/>
    <lineage>
        <taxon>Bacteria</taxon>
        <taxon>Bacillati</taxon>
        <taxon>Bacillota</taxon>
        <taxon>Bacilli</taxon>
        <taxon>Bacillales</taxon>
        <taxon>Paenibacillaceae</taxon>
        <taxon>Cohnella</taxon>
    </lineage>
</organism>
<dbReference type="PRINTS" id="PR01011">
    <property type="entry name" value="GLUTPROXDASE"/>
</dbReference>
<dbReference type="InterPro" id="IPR036249">
    <property type="entry name" value="Thioredoxin-like_sf"/>
</dbReference>
<dbReference type="PANTHER" id="PTHR11592:SF78">
    <property type="entry name" value="GLUTATHIONE PEROXIDASE"/>
    <property type="match status" value="1"/>
</dbReference>
<evidence type="ECO:0000256" key="3">
    <source>
        <dbReference type="ARBA" id="ARBA00023002"/>
    </source>
</evidence>
<dbReference type="GO" id="GO:0004601">
    <property type="term" value="F:peroxidase activity"/>
    <property type="evidence" value="ECO:0007669"/>
    <property type="project" value="UniProtKB-KW"/>
</dbReference>
<proteinExistence type="inferred from homology"/>
<evidence type="ECO:0000256" key="4">
    <source>
        <dbReference type="RuleBase" id="RU000499"/>
    </source>
</evidence>
<comment type="caution">
    <text evidence="6">The sequence shown here is derived from an EMBL/GenBank/DDBJ whole genome shotgun (WGS) entry which is preliminary data.</text>
</comment>
<dbReference type="Pfam" id="PF00255">
    <property type="entry name" value="GSHPx"/>
    <property type="match status" value="1"/>
</dbReference>
<keyword evidence="2 4" id="KW-0575">Peroxidase</keyword>
<name>A0ABV9FHI6_9BACL</name>
<evidence type="ECO:0000313" key="7">
    <source>
        <dbReference type="Proteomes" id="UP001596028"/>
    </source>
</evidence>
<dbReference type="CDD" id="cd00340">
    <property type="entry name" value="GSH_Peroxidase"/>
    <property type="match status" value="1"/>
</dbReference>
<dbReference type="PANTHER" id="PTHR11592">
    <property type="entry name" value="GLUTATHIONE PEROXIDASE"/>
    <property type="match status" value="1"/>
</dbReference>
<keyword evidence="3 4" id="KW-0560">Oxidoreductase</keyword>
<evidence type="ECO:0000313" key="6">
    <source>
        <dbReference type="EMBL" id="MFC4599579.1"/>
    </source>
</evidence>
<evidence type="ECO:0000256" key="2">
    <source>
        <dbReference type="ARBA" id="ARBA00022559"/>
    </source>
</evidence>
<dbReference type="InterPro" id="IPR029760">
    <property type="entry name" value="GPX_CS"/>
</dbReference>
<gene>
    <name evidence="6" type="ORF">ACFO3S_15110</name>
</gene>
<dbReference type="Gene3D" id="3.40.30.10">
    <property type="entry name" value="Glutaredoxin"/>
    <property type="match status" value="1"/>
</dbReference>
<reference evidence="7" key="1">
    <citation type="journal article" date="2019" name="Int. J. Syst. Evol. Microbiol.">
        <title>The Global Catalogue of Microorganisms (GCM) 10K type strain sequencing project: providing services to taxonomists for standard genome sequencing and annotation.</title>
        <authorList>
            <consortium name="The Broad Institute Genomics Platform"/>
            <consortium name="The Broad Institute Genome Sequencing Center for Infectious Disease"/>
            <person name="Wu L."/>
            <person name="Ma J."/>
        </authorList>
    </citation>
    <scope>NUCLEOTIDE SEQUENCE [LARGE SCALE GENOMIC DNA]</scope>
    <source>
        <strain evidence="7">CCUG 49571</strain>
    </source>
</reference>
<comment type="similarity">
    <text evidence="1 4">Belongs to the glutathione peroxidase family.</text>
</comment>
<feature type="domain" description="Thioredoxin" evidence="5">
    <location>
        <begin position="1"/>
        <end position="182"/>
    </location>
</feature>
<evidence type="ECO:0000256" key="1">
    <source>
        <dbReference type="ARBA" id="ARBA00006926"/>
    </source>
</evidence>
<dbReference type="PROSITE" id="PS51352">
    <property type="entry name" value="THIOREDOXIN_2"/>
    <property type="match status" value="1"/>
</dbReference>
<dbReference type="SUPFAM" id="SSF52833">
    <property type="entry name" value="Thioredoxin-like"/>
    <property type="match status" value="1"/>
</dbReference>
<sequence>MSIYDFQVHAINGTPVNMSVYRGKVLLIVNTASRCSYSRQFPELQKLYVKHRERGFEVLAFPCNQFNGKEPGSDAEVREYCGTSFGVTFALFGKTEVRGPNAHPLFPFLTERAPFRGFDAGSPEGLRMSVFLQEKYPELYAGDEIKWNFTKFVIDRSGEVRGRYETTTPVAEIEPELEPLLKPFETGRAF</sequence>
<dbReference type="PROSITE" id="PS51355">
    <property type="entry name" value="GLUTATHIONE_PEROXID_3"/>
    <property type="match status" value="1"/>
</dbReference>
<protein>
    <recommendedName>
        <fullName evidence="4">Glutathione peroxidase</fullName>
    </recommendedName>
</protein>
<accession>A0ABV9FHI6</accession>